<dbReference type="AlphaFoldDB" id="A0AAW1R4W2"/>
<gene>
    <name evidence="2" type="ORF">WJX72_001150</name>
</gene>
<comment type="caution">
    <text evidence="2">The sequence shown here is derived from an EMBL/GenBank/DDBJ whole genome shotgun (WGS) entry which is preliminary data.</text>
</comment>
<evidence type="ECO:0000313" key="3">
    <source>
        <dbReference type="Proteomes" id="UP001489004"/>
    </source>
</evidence>
<keyword evidence="3" id="KW-1185">Reference proteome</keyword>
<dbReference type="PROSITE" id="PS50194">
    <property type="entry name" value="FILAMIN_REPEAT"/>
    <property type="match status" value="1"/>
</dbReference>
<evidence type="ECO:0000313" key="2">
    <source>
        <dbReference type="EMBL" id="KAK9828624.1"/>
    </source>
</evidence>
<evidence type="ECO:0000256" key="1">
    <source>
        <dbReference type="PROSITE-ProRule" id="PRU00087"/>
    </source>
</evidence>
<accession>A0AAW1R4W2</accession>
<name>A0AAW1R4W2_9CHLO</name>
<dbReference type="EMBL" id="JALJOR010000001">
    <property type="protein sequence ID" value="KAK9828624.1"/>
    <property type="molecule type" value="Genomic_DNA"/>
</dbReference>
<dbReference type="Proteomes" id="UP001489004">
    <property type="component" value="Unassembled WGS sequence"/>
</dbReference>
<organism evidence="2 3">
    <name type="scientific">[Myrmecia] bisecta</name>
    <dbReference type="NCBI Taxonomy" id="41462"/>
    <lineage>
        <taxon>Eukaryota</taxon>
        <taxon>Viridiplantae</taxon>
        <taxon>Chlorophyta</taxon>
        <taxon>core chlorophytes</taxon>
        <taxon>Trebouxiophyceae</taxon>
        <taxon>Trebouxiales</taxon>
        <taxon>Trebouxiaceae</taxon>
        <taxon>Myrmecia</taxon>
    </lineage>
</organism>
<protein>
    <recommendedName>
        <fullName evidence="4">Transposase</fullName>
    </recommendedName>
</protein>
<proteinExistence type="predicted"/>
<sequence>MFRATRAGQYKLCLTLDGHHIRDSPISVTAIKLEVPRLQLDSVSREAEGEWNADVVPMWERKLDEEGYEVYSSVDPHAADCGVIASVRRTFRLGRDWDVATACLIKRHGLSPRVATPRERCEDIDRLDRYLQHKRIAFLHQRANNLRDDIEADALRIDKHAMTNIARRAVQTARMATYYRAMTAENNAHAPGSPREPGSIAYMVNRSKDIAASLHGRWQ</sequence>
<dbReference type="InterPro" id="IPR017868">
    <property type="entry name" value="Filamin/ABP280_repeat-like"/>
</dbReference>
<evidence type="ECO:0008006" key="4">
    <source>
        <dbReference type="Google" id="ProtNLM"/>
    </source>
</evidence>
<reference evidence="2 3" key="1">
    <citation type="journal article" date="2024" name="Nat. Commun.">
        <title>Phylogenomics reveals the evolutionary origins of lichenization in chlorophyte algae.</title>
        <authorList>
            <person name="Puginier C."/>
            <person name="Libourel C."/>
            <person name="Otte J."/>
            <person name="Skaloud P."/>
            <person name="Haon M."/>
            <person name="Grisel S."/>
            <person name="Petersen M."/>
            <person name="Berrin J.G."/>
            <person name="Delaux P.M."/>
            <person name="Dal Grande F."/>
            <person name="Keller J."/>
        </authorList>
    </citation>
    <scope>NUCLEOTIDE SEQUENCE [LARGE SCALE GENOMIC DNA]</scope>
    <source>
        <strain evidence="2 3">SAG 2043</strain>
    </source>
</reference>
<feature type="repeat" description="Filamin" evidence="1">
    <location>
        <begin position="1"/>
        <end position="30"/>
    </location>
</feature>